<protein>
    <recommendedName>
        <fullName evidence="5">Sulfatase N-terminal domain-containing protein</fullName>
    </recommendedName>
</protein>
<dbReference type="InterPro" id="IPR000917">
    <property type="entry name" value="Sulfatase_N"/>
</dbReference>
<evidence type="ECO:0000313" key="6">
    <source>
        <dbReference type="EMBL" id="KKL99915.1"/>
    </source>
</evidence>
<comment type="caution">
    <text evidence="6">The sequence shown here is derived from an EMBL/GenBank/DDBJ whole genome shotgun (WGS) entry which is preliminary data.</text>
</comment>
<feature type="domain" description="Sulfatase N-terminal" evidence="5">
    <location>
        <begin position="5"/>
        <end position="341"/>
    </location>
</feature>
<organism evidence="6">
    <name type="scientific">marine sediment metagenome</name>
    <dbReference type="NCBI Taxonomy" id="412755"/>
    <lineage>
        <taxon>unclassified sequences</taxon>
        <taxon>metagenomes</taxon>
        <taxon>ecological metagenomes</taxon>
    </lineage>
</organism>
<name>A0A0F9J1Y8_9ZZZZ</name>
<evidence type="ECO:0000256" key="2">
    <source>
        <dbReference type="ARBA" id="ARBA00022723"/>
    </source>
</evidence>
<evidence type="ECO:0000256" key="4">
    <source>
        <dbReference type="ARBA" id="ARBA00022837"/>
    </source>
</evidence>
<dbReference type="InterPro" id="IPR050738">
    <property type="entry name" value="Sulfatase"/>
</dbReference>
<dbReference type="AlphaFoldDB" id="A0A0F9J1Y8"/>
<evidence type="ECO:0000256" key="3">
    <source>
        <dbReference type="ARBA" id="ARBA00022801"/>
    </source>
</evidence>
<dbReference type="SUPFAM" id="SSF53649">
    <property type="entry name" value="Alkaline phosphatase-like"/>
    <property type="match status" value="1"/>
</dbReference>
<dbReference type="GO" id="GO:0004065">
    <property type="term" value="F:arylsulfatase activity"/>
    <property type="evidence" value="ECO:0007669"/>
    <property type="project" value="TreeGrafter"/>
</dbReference>
<keyword evidence="4" id="KW-0106">Calcium</keyword>
<dbReference type="Pfam" id="PF00884">
    <property type="entry name" value="Sulfatase"/>
    <property type="match status" value="1"/>
</dbReference>
<dbReference type="GO" id="GO:0046872">
    <property type="term" value="F:metal ion binding"/>
    <property type="evidence" value="ECO:0007669"/>
    <property type="project" value="UniProtKB-KW"/>
</dbReference>
<dbReference type="InterPro" id="IPR024607">
    <property type="entry name" value="Sulfatase_CS"/>
</dbReference>
<evidence type="ECO:0000259" key="5">
    <source>
        <dbReference type="Pfam" id="PF00884"/>
    </source>
</evidence>
<keyword evidence="2" id="KW-0479">Metal-binding</keyword>
<proteinExistence type="inferred from homology"/>
<dbReference type="PROSITE" id="PS00523">
    <property type="entry name" value="SULFATASE_1"/>
    <property type="match status" value="1"/>
</dbReference>
<dbReference type="PANTHER" id="PTHR42693:SF53">
    <property type="entry name" value="ENDO-4-O-SULFATASE"/>
    <property type="match status" value="1"/>
</dbReference>
<sequence>MADRPNVVIIMTDQHRADVCRREGFALDTTPFMDALAARGLWFDRAYTCSPTCGPARVSMLTGRFPAATGVRTNHNIADASYTRDLIDVLSEAGYATAMCGKNHSHLTAERLDHWFELGHGGGKGEERTDREKAFDEYIGQLRHRAAFEPTSFPLECQGPYRAVSSACRWIETIRDQPQEQWLTFAEPHNPYQAPEPYFSMFPPDSLPATRAGSEAVEAKGFKWQWQSWAGRQGFTDYDEQLPRARSNYLGMLRLIDDQVRRFVEFLQARGLIEDTLIFFVADHGDFVGEYGLVRKGPEMPECLMRVPMFAVGPGIPPAPEPHPAHVSIVDIMPTICEAVGAELPEGVQGRSLWPMLTGGEYPAEEFASVYGEQGFGGLHYTADDDRDPATEGAMAPGKGFDCLNSWTQSGTMRMLRKGDWKLIFDMQGRGQLYNLPADPAELNDLYDDPALSTVRADMLAELLAWTLRAQDPLPLPRRRYAVKTDPHNYWSPYR</sequence>
<evidence type="ECO:0000256" key="1">
    <source>
        <dbReference type="ARBA" id="ARBA00008779"/>
    </source>
</evidence>
<comment type="similarity">
    <text evidence="1">Belongs to the sulfatase family.</text>
</comment>
<accession>A0A0F9J1Y8</accession>
<gene>
    <name evidence="6" type="ORF">LCGC14_1809650</name>
</gene>
<dbReference type="InterPro" id="IPR017850">
    <property type="entry name" value="Alkaline_phosphatase_core_sf"/>
</dbReference>
<dbReference type="PANTHER" id="PTHR42693">
    <property type="entry name" value="ARYLSULFATASE FAMILY MEMBER"/>
    <property type="match status" value="1"/>
</dbReference>
<reference evidence="6" key="1">
    <citation type="journal article" date="2015" name="Nature">
        <title>Complex archaea that bridge the gap between prokaryotes and eukaryotes.</title>
        <authorList>
            <person name="Spang A."/>
            <person name="Saw J.H."/>
            <person name="Jorgensen S.L."/>
            <person name="Zaremba-Niedzwiedzka K."/>
            <person name="Martijn J."/>
            <person name="Lind A.E."/>
            <person name="van Eijk R."/>
            <person name="Schleper C."/>
            <person name="Guy L."/>
            <person name="Ettema T.J."/>
        </authorList>
    </citation>
    <scope>NUCLEOTIDE SEQUENCE</scope>
</reference>
<dbReference type="EMBL" id="LAZR01017556">
    <property type="protein sequence ID" value="KKL99915.1"/>
    <property type="molecule type" value="Genomic_DNA"/>
</dbReference>
<keyword evidence="3" id="KW-0378">Hydrolase</keyword>
<dbReference type="Gene3D" id="3.40.720.10">
    <property type="entry name" value="Alkaline Phosphatase, subunit A"/>
    <property type="match status" value="1"/>
</dbReference>